<protein>
    <submittedName>
        <fullName evidence="1">Uncharacterized protein</fullName>
    </submittedName>
</protein>
<organism evidence="1 2">
    <name type="scientific">Ureibacillus manganicus DSM 26584</name>
    <dbReference type="NCBI Taxonomy" id="1384049"/>
    <lineage>
        <taxon>Bacteria</taxon>
        <taxon>Bacillati</taxon>
        <taxon>Bacillota</taxon>
        <taxon>Bacilli</taxon>
        <taxon>Bacillales</taxon>
        <taxon>Caryophanaceae</taxon>
        <taxon>Ureibacillus</taxon>
    </lineage>
</organism>
<accession>A0A0A3I6Y6</accession>
<reference evidence="1 2" key="1">
    <citation type="submission" date="2014-02" db="EMBL/GenBank/DDBJ databases">
        <title>Draft genome sequence of Lysinibacillus manganicus DSM 26584T.</title>
        <authorList>
            <person name="Zhang F."/>
            <person name="Wang G."/>
            <person name="Zhang L."/>
        </authorList>
    </citation>
    <scope>NUCLEOTIDE SEQUENCE [LARGE SCALE GENOMIC DNA]</scope>
    <source>
        <strain evidence="1 2">DSM 26584</strain>
    </source>
</reference>
<dbReference type="STRING" id="1384049.CD29_00885"/>
<sequence>MIFLLFYLYKFYLHKDKKASEFIRKAKNARPAPRRRKRNFLLHRRHDPHRVGRSNWPSVNATSCRTTGTRTSMYFGETDKRALFALAGGFEVAEELAFGARQCPNSPKIYTFITT</sequence>
<dbReference type="Proteomes" id="UP000030416">
    <property type="component" value="Unassembled WGS sequence"/>
</dbReference>
<proteinExistence type="predicted"/>
<dbReference type="EMBL" id="JPVN01000001">
    <property type="protein sequence ID" value="KGR80479.1"/>
    <property type="molecule type" value="Genomic_DNA"/>
</dbReference>
<keyword evidence="2" id="KW-1185">Reference proteome</keyword>
<evidence type="ECO:0000313" key="2">
    <source>
        <dbReference type="Proteomes" id="UP000030416"/>
    </source>
</evidence>
<gene>
    <name evidence="1" type="ORF">CD29_00885</name>
</gene>
<comment type="caution">
    <text evidence="1">The sequence shown here is derived from an EMBL/GenBank/DDBJ whole genome shotgun (WGS) entry which is preliminary data.</text>
</comment>
<evidence type="ECO:0000313" key="1">
    <source>
        <dbReference type="EMBL" id="KGR80479.1"/>
    </source>
</evidence>
<name>A0A0A3I6Y6_9BACL</name>
<dbReference type="AlphaFoldDB" id="A0A0A3I6Y6"/>